<dbReference type="InterPro" id="IPR001304">
    <property type="entry name" value="C-type_lectin-like"/>
</dbReference>
<organism evidence="2 3">
    <name type="scientific">Elysia crispata</name>
    <name type="common">lettuce slug</name>
    <dbReference type="NCBI Taxonomy" id="231223"/>
    <lineage>
        <taxon>Eukaryota</taxon>
        <taxon>Metazoa</taxon>
        <taxon>Spiralia</taxon>
        <taxon>Lophotrochozoa</taxon>
        <taxon>Mollusca</taxon>
        <taxon>Gastropoda</taxon>
        <taxon>Heterobranchia</taxon>
        <taxon>Euthyneura</taxon>
        <taxon>Panpulmonata</taxon>
        <taxon>Sacoglossa</taxon>
        <taxon>Placobranchoidea</taxon>
        <taxon>Plakobranchidae</taxon>
        <taxon>Elysia</taxon>
    </lineage>
</organism>
<accession>A0AAE1DG61</accession>
<name>A0AAE1DG61_9GAST</name>
<dbReference type="Gene3D" id="3.10.100.10">
    <property type="entry name" value="Mannose-Binding Protein A, subunit A"/>
    <property type="match status" value="1"/>
</dbReference>
<evidence type="ECO:0000259" key="1">
    <source>
        <dbReference type="PROSITE" id="PS50041"/>
    </source>
</evidence>
<gene>
    <name evidence="2" type="ORF">RRG08_031075</name>
</gene>
<keyword evidence="3" id="KW-1185">Reference proteome</keyword>
<dbReference type="SMART" id="SM00034">
    <property type="entry name" value="CLECT"/>
    <property type="match status" value="1"/>
</dbReference>
<evidence type="ECO:0000313" key="2">
    <source>
        <dbReference type="EMBL" id="KAK3768283.1"/>
    </source>
</evidence>
<dbReference type="InterPro" id="IPR016186">
    <property type="entry name" value="C-type_lectin-like/link_sf"/>
</dbReference>
<dbReference type="PROSITE" id="PS50041">
    <property type="entry name" value="C_TYPE_LECTIN_2"/>
    <property type="match status" value="1"/>
</dbReference>
<dbReference type="Proteomes" id="UP001283361">
    <property type="component" value="Unassembled WGS sequence"/>
</dbReference>
<reference evidence="2" key="1">
    <citation type="journal article" date="2023" name="G3 (Bethesda)">
        <title>A reference genome for the long-term kleptoplast-retaining sea slug Elysia crispata morphotype clarki.</title>
        <authorList>
            <person name="Eastman K.E."/>
            <person name="Pendleton A.L."/>
            <person name="Shaikh M.A."/>
            <person name="Suttiyut T."/>
            <person name="Ogas R."/>
            <person name="Tomko P."/>
            <person name="Gavelis G."/>
            <person name="Widhalm J.R."/>
            <person name="Wisecaver J.H."/>
        </authorList>
    </citation>
    <scope>NUCLEOTIDE SEQUENCE</scope>
    <source>
        <strain evidence="2">ECLA1</strain>
    </source>
</reference>
<dbReference type="InterPro" id="IPR016187">
    <property type="entry name" value="CTDL_fold"/>
</dbReference>
<dbReference type="AlphaFoldDB" id="A0AAE1DG61"/>
<dbReference type="CDD" id="cd00037">
    <property type="entry name" value="CLECT"/>
    <property type="match status" value="1"/>
</dbReference>
<comment type="caution">
    <text evidence="2">The sequence shown here is derived from an EMBL/GenBank/DDBJ whole genome shotgun (WGS) entry which is preliminary data.</text>
</comment>
<sequence>MFGRRKNKICCCLATVFPQILYRMKVVLLCLLGCLTVWAEARQYVPRRNRLQRYLYMFDHFDRKLMGLKFELLQIKNIVKDIKHSQEKKGQMERKFYVSNEYGGSYYLARRSWYEKFDIGFREANDVCRTFGGYLLEINGELEYNYVAYFLSSIPSKKHFYTGGFYSRRYKGWYFYNEGYEARYFNTLTEIRPTREEFRCLAISNHVNPAKFEAIECYSDGTFICEIPETKTCCYQASVSTGTSQDEGALALPSQLSDCSD</sequence>
<feature type="domain" description="C-type lectin" evidence="1">
    <location>
        <begin position="102"/>
        <end position="226"/>
    </location>
</feature>
<dbReference type="SUPFAM" id="SSF56436">
    <property type="entry name" value="C-type lectin-like"/>
    <property type="match status" value="1"/>
</dbReference>
<dbReference type="Pfam" id="PF00059">
    <property type="entry name" value="Lectin_C"/>
    <property type="match status" value="1"/>
</dbReference>
<proteinExistence type="predicted"/>
<dbReference type="EMBL" id="JAWDGP010004062">
    <property type="protein sequence ID" value="KAK3768283.1"/>
    <property type="molecule type" value="Genomic_DNA"/>
</dbReference>
<evidence type="ECO:0000313" key="3">
    <source>
        <dbReference type="Proteomes" id="UP001283361"/>
    </source>
</evidence>
<protein>
    <recommendedName>
        <fullName evidence="1">C-type lectin domain-containing protein</fullName>
    </recommendedName>
</protein>